<organism evidence="1 2">
    <name type="scientific">Streptantibioticus cattleyicolor (strain ATCC 35852 / DSM 46488 / JCM 4925 / NBRC 14057 / NRRL 8057)</name>
    <name type="common">Streptomyces cattleya</name>
    <dbReference type="NCBI Taxonomy" id="1003195"/>
    <lineage>
        <taxon>Bacteria</taxon>
        <taxon>Bacillati</taxon>
        <taxon>Actinomycetota</taxon>
        <taxon>Actinomycetes</taxon>
        <taxon>Kitasatosporales</taxon>
        <taxon>Streptomycetaceae</taxon>
        <taxon>Streptantibioticus</taxon>
    </lineage>
</organism>
<accession>G8XGP7</accession>
<sequence length="360" mass="38300">MRSRRTPVSGRLVAVLAGFVLLCAGVFAPAGWAATAPPRFVNGSGLTVVRQPTWVGRRTFVLTVTSTQVPVHDALPGQVPGDHVITVTLPDGYGAHPSARYPVLYLLHGSPERPDSPRYEGMPERATEGVPLITVTPNGGGHGWYTNWVHPGSRGRQNWETFHLDQVIPFVDANLRTVPTRAGRAIAGHSMGGFGAFHYAETRPDLFSYVGSFSGDLDLRDPLIRAAVVGSGLLPSFGTPLAAPDAVFGPPVWPLDGAWNAASPAQHVGTLRGRGVAMYTGDGGDLTVDPVLALAEKEVEQTALRTAAGLRAADIPYRLVDYEDGSGWAEGCTGKHGQDPCLQADLDDYVSLIAPHLRHS</sequence>
<dbReference type="Gene3D" id="3.40.50.1820">
    <property type="entry name" value="alpha/beta hydrolase"/>
    <property type="match status" value="1"/>
</dbReference>
<name>F8JKU9_STREN</name>
<evidence type="ECO:0000313" key="1">
    <source>
        <dbReference type="EMBL" id="AEW99696.1"/>
    </source>
</evidence>
<evidence type="ECO:0000313" key="2">
    <source>
        <dbReference type="Proteomes" id="UP000007842"/>
    </source>
</evidence>
<dbReference type="InterPro" id="IPR029058">
    <property type="entry name" value="AB_hydrolase_fold"/>
</dbReference>
<keyword evidence="2" id="KW-1185">Reference proteome</keyword>
<dbReference type="RefSeq" id="WP_014150695.1">
    <property type="nucleotide sequence ID" value="NC_016113.1"/>
</dbReference>
<dbReference type="InterPro" id="IPR050583">
    <property type="entry name" value="Mycobacterial_A85_antigen"/>
</dbReference>
<dbReference type="Proteomes" id="UP000007842">
    <property type="component" value="Plasmid pSCATT"/>
</dbReference>
<gene>
    <name evidence="1" type="ordered locus">SCATT_p15030</name>
</gene>
<dbReference type="AlphaFoldDB" id="F8JKU9"/>
<dbReference type="OrthoDB" id="4527292at2"/>
<accession>F8JKU9</accession>
<keyword evidence="1" id="KW-0614">Plasmid</keyword>
<dbReference type="InterPro" id="IPR000801">
    <property type="entry name" value="Esterase-like"/>
</dbReference>
<protein>
    <submittedName>
        <fullName evidence="1">Sio2</fullName>
    </submittedName>
</protein>
<dbReference type="SUPFAM" id="SSF53474">
    <property type="entry name" value="alpha/beta-Hydrolases"/>
    <property type="match status" value="1"/>
</dbReference>
<dbReference type="KEGG" id="sct:SCAT_p0240"/>
<dbReference type="KEGG" id="scy:SCATT_p15030"/>
<dbReference type="GO" id="GO:0016747">
    <property type="term" value="F:acyltransferase activity, transferring groups other than amino-acyl groups"/>
    <property type="evidence" value="ECO:0007669"/>
    <property type="project" value="TreeGrafter"/>
</dbReference>
<dbReference type="PATRIC" id="fig|1003195.11.peg.226"/>
<geneLocation type="plasmid" evidence="1 2">
    <name>pSCATT</name>
</geneLocation>
<dbReference type="PANTHER" id="PTHR48098:SF1">
    <property type="entry name" value="DIACYLGLYCEROL ACYLTRANSFERASE_MYCOLYLTRANSFERASE AG85A"/>
    <property type="match status" value="1"/>
</dbReference>
<reference evidence="2" key="1">
    <citation type="submission" date="2011-12" db="EMBL/GenBank/DDBJ databases">
        <title>Complete genome sequence of Streptomyces cattleya strain DSM 46488.</title>
        <authorList>
            <person name="Ou H.-Y."/>
            <person name="Li P."/>
            <person name="Zhao C."/>
            <person name="O'Hagan D."/>
            <person name="Deng Z."/>
        </authorList>
    </citation>
    <scope>NUCLEOTIDE SEQUENCE [LARGE SCALE GENOMIC DNA]</scope>
    <source>
        <strain evidence="2">ATCC 35852 / DSM 46488 / JCM 4925 / NBRC 14057 / NRRL 8057</strain>
        <plasmid evidence="2">Plasmid pSCATT</plasmid>
    </source>
</reference>
<dbReference type="EMBL" id="CP003229">
    <property type="protein sequence ID" value="AEW99696.1"/>
    <property type="molecule type" value="Genomic_DNA"/>
</dbReference>
<dbReference type="Pfam" id="PF00756">
    <property type="entry name" value="Esterase"/>
    <property type="match status" value="1"/>
</dbReference>
<dbReference type="HOGENOM" id="CLU_026624_1_1_11"/>
<proteinExistence type="predicted"/>
<dbReference type="PANTHER" id="PTHR48098">
    <property type="entry name" value="ENTEROCHELIN ESTERASE-RELATED"/>
    <property type="match status" value="1"/>
</dbReference>